<dbReference type="Gene3D" id="3.30.1370.160">
    <property type="match status" value="1"/>
</dbReference>
<dbReference type="CDD" id="cd00165">
    <property type="entry name" value="S4"/>
    <property type="match status" value="1"/>
</dbReference>
<evidence type="ECO:0000313" key="3">
    <source>
        <dbReference type="EMBL" id="KZL94183.1"/>
    </source>
</evidence>
<dbReference type="OrthoDB" id="9812787at2"/>
<dbReference type="AlphaFoldDB" id="A0A162UQK6"/>
<dbReference type="Gene3D" id="3.10.290.10">
    <property type="entry name" value="RNA-binding S4 domain"/>
    <property type="match status" value="1"/>
</dbReference>
<dbReference type="RefSeq" id="WP_066619323.1">
    <property type="nucleotide sequence ID" value="NZ_FQXL01000009.1"/>
</dbReference>
<evidence type="ECO:0000259" key="2">
    <source>
        <dbReference type="Pfam" id="PF17774"/>
    </source>
</evidence>
<dbReference type="Proteomes" id="UP000076603">
    <property type="component" value="Unassembled WGS sequence"/>
</dbReference>
<dbReference type="GO" id="GO:0003723">
    <property type="term" value="F:RNA binding"/>
    <property type="evidence" value="ECO:0007669"/>
    <property type="project" value="UniProtKB-KW"/>
</dbReference>
<dbReference type="STRING" id="1121326.CLMAG_12360"/>
<dbReference type="InterPro" id="IPR012677">
    <property type="entry name" value="Nucleotide-bd_a/b_plait_sf"/>
</dbReference>
<organism evidence="3 4">
    <name type="scientific">Clostridium magnum DSM 2767</name>
    <dbReference type="NCBI Taxonomy" id="1121326"/>
    <lineage>
        <taxon>Bacteria</taxon>
        <taxon>Bacillati</taxon>
        <taxon>Bacillota</taxon>
        <taxon>Clostridia</taxon>
        <taxon>Eubacteriales</taxon>
        <taxon>Clostridiaceae</taxon>
        <taxon>Clostridium</taxon>
    </lineage>
</organism>
<dbReference type="SUPFAM" id="SSF55174">
    <property type="entry name" value="Alpha-L RNA-binding motif"/>
    <property type="match status" value="1"/>
</dbReference>
<dbReference type="InterPro" id="IPR040591">
    <property type="entry name" value="RqcP2_RBD"/>
</dbReference>
<gene>
    <name evidence="3" type="ORF">CLMAG_12360</name>
</gene>
<evidence type="ECO:0000256" key="1">
    <source>
        <dbReference type="PROSITE-ProRule" id="PRU00182"/>
    </source>
</evidence>
<keyword evidence="1" id="KW-0694">RNA-binding</keyword>
<sequence>MDKKTFLNKFNSVDSSIVSSIYDKIILAKKTNRTIFTGEFYTPNIWKITEDISGELGIGVHTNGIFQDAERKIIAFSYDEVWDYPISLIRITCKDKFNKLKHKDYLGSVMSLGIKREKFGDLILKNDECYLAVQVELDDYIRMNLKSVSRCTCAVSILDTNITEIPVYDFQTNIVNVSSLRIDCVVSGLCNTSRGKAEELIRQGKVLVDYSEASRKDKMLKSDCIVTVRGYGKFKIIEEAGWTGSGRIKLVVKKFI</sequence>
<dbReference type="Pfam" id="PF17774">
    <property type="entry name" value="YlmH_RBD"/>
    <property type="match status" value="1"/>
</dbReference>
<evidence type="ECO:0000313" key="4">
    <source>
        <dbReference type="Proteomes" id="UP000076603"/>
    </source>
</evidence>
<proteinExistence type="predicted"/>
<dbReference type="PROSITE" id="PS50889">
    <property type="entry name" value="S4"/>
    <property type="match status" value="1"/>
</dbReference>
<reference evidence="3 4" key="1">
    <citation type="submission" date="2016-04" db="EMBL/GenBank/DDBJ databases">
        <title>Genome sequence of Clostridium magnum DSM 2767.</title>
        <authorList>
            <person name="Poehlein A."/>
            <person name="Uhlig R."/>
            <person name="Fischer R."/>
            <person name="Bahl H."/>
            <person name="Daniel R."/>
        </authorList>
    </citation>
    <scope>NUCLEOTIDE SEQUENCE [LARGE SCALE GENOMIC DNA]</scope>
    <source>
        <strain evidence="3 4">DSM 2767</strain>
    </source>
</reference>
<protein>
    <recommendedName>
        <fullName evidence="2">Ribosome-associated protein quality control protein P2 RNA-binding domain-containing protein</fullName>
    </recommendedName>
</protein>
<comment type="caution">
    <text evidence="3">The sequence shown here is derived from an EMBL/GenBank/DDBJ whole genome shotgun (WGS) entry which is preliminary data.</text>
</comment>
<accession>A0A162UQK6</accession>
<dbReference type="EMBL" id="LWAE01000001">
    <property type="protein sequence ID" value="KZL94183.1"/>
    <property type="molecule type" value="Genomic_DNA"/>
</dbReference>
<dbReference type="PATRIC" id="fig|1121326.3.peg.1203"/>
<dbReference type="Gene3D" id="3.30.70.330">
    <property type="match status" value="1"/>
</dbReference>
<feature type="domain" description="Ribosome-associated protein quality control protein P2 RNA-binding" evidence="2">
    <location>
        <begin position="83"/>
        <end position="156"/>
    </location>
</feature>
<keyword evidence="4" id="KW-1185">Reference proteome</keyword>
<dbReference type="InterPro" id="IPR036986">
    <property type="entry name" value="S4_RNA-bd_sf"/>
</dbReference>
<name>A0A162UQK6_9CLOT</name>